<protein>
    <recommendedName>
        <fullName evidence="6">diguanylate cyclase</fullName>
        <ecNumber evidence="6">2.7.7.65</ecNumber>
    </recommendedName>
    <alternativeName>
        <fullName evidence="18">Cellulose synthesis regulatory protein</fullName>
    </alternativeName>
</protein>
<dbReference type="InterPro" id="IPR000160">
    <property type="entry name" value="GGDEF_dom"/>
</dbReference>
<comment type="caution">
    <text evidence="24">The sequence shown here is derived from an EMBL/GenBank/DDBJ whole genome shotgun (WGS) entry which is preliminary data.</text>
</comment>
<reference evidence="24 25" key="1">
    <citation type="submission" date="2018-06" db="EMBL/GenBank/DDBJ databases">
        <authorList>
            <consortium name="Pathogen Informatics"/>
            <person name="Doyle S."/>
        </authorList>
    </citation>
    <scope>NUCLEOTIDE SEQUENCE [LARGE SCALE GENOMIC DNA]</scope>
    <source>
        <strain evidence="24 25">NCTC11967</strain>
    </source>
</reference>
<evidence type="ECO:0000256" key="20">
    <source>
        <dbReference type="ARBA" id="ARBA00045634"/>
    </source>
</evidence>
<dbReference type="PROSITE" id="PS50887">
    <property type="entry name" value="GGDEF"/>
    <property type="match status" value="1"/>
</dbReference>
<evidence type="ECO:0000256" key="14">
    <source>
        <dbReference type="ARBA" id="ARBA00022916"/>
    </source>
</evidence>
<keyword evidence="11" id="KW-0479">Metal-binding</keyword>
<comment type="catalytic activity">
    <reaction evidence="19">
        <text>2 GTP = 3',3'-c-di-GMP + 2 diphosphate</text>
        <dbReference type="Rhea" id="RHEA:24898"/>
        <dbReference type="ChEBI" id="CHEBI:33019"/>
        <dbReference type="ChEBI" id="CHEBI:37565"/>
        <dbReference type="ChEBI" id="CHEBI:58805"/>
        <dbReference type="EC" id="2.7.7.65"/>
    </reaction>
</comment>
<comment type="pathway">
    <text evidence="4">Glycan metabolism; bacterial cellulose biosynthesis.</text>
</comment>
<keyword evidence="8" id="KW-0997">Cell inner membrane</keyword>
<evidence type="ECO:0000256" key="18">
    <source>
        <dbReference type="ARBA" id="ARBA00031311"/>
    </source>
</evidence>
<evidence type="ECO:0000313" key="23">
    <source>
        <dbReference type="EMBL" id="RKR63960.1"/>
    </source>
</evidence>
<name>A0AB38G0A1_9ENTR</name>
<gene>
    <name evidence="24" type="primary">ycdT_2</name>
    <name evidence="23" type="ORF">C7387_0636</name>
    <name evidence="24" type="ORF">NCTC11967_04116</name>
</gene>
<evidence type="ECO:0000256" key="17">
    <source>
        <dbReference type="ARBA" id="ARBA00023136"/>
    </source>
</evidence>
<dbReference type="InterPro" id="IPR033416">
    <property type="entry name" value="CHASE7"/>
</dbReference>
<dbReference type="Pfam" id="PF00990">
    <property type="entry name" value="GGDEF"/>
    <property type="match status" value="1"/>
</dbReference>
<evidence type="ECO:0000256" key="5">
    <source>
        <dbReference type="ARBA" id="ARBA00011738"/>
    </source>
</evidence>
<dbReference type="InterPro" id="IPR043128">
    <property type="entry name" value="Rev_trsase/Diguanyl_cyclase"/>
</dbReference>
<keyword evidence="7" id="KW-1003">Cell membrane</keyword>
<evidence type="ECO:0000256" key="15">
    <source>
        <dbReference type="ARBA" id="ARBA00022989"/>
    </source>
</evidence>
<evidence type="ECO:0000256" key="19">
    <source>
        <dbReference type="ARBA" id="ARBA00034247"/>
    </source>
</evidence>
<sequence>MHRVTSVEKPSWLNYLSRRTNPGRVVNYCFIIVLLCSTLLTWREIVVLEDAYISSQRNNLENVAHEMDAQLQFNVDRLFFFRNGMRSAVEIPLGFEVLRNAKDDFEHKRRQPEWTVLIDKSRTLPVYGVSDKFVDETSILNRDNPLRDNELTATLELGYLLRLSHPSQRLADRMLYVSRAGFFLSSNPDENPKSVIMAYYGLVTSPWFAQQSQRNNPARGIRWYTQPAPKGESIEASLVTASLPLDFKHYWYGVLAMDFSVSEMKNFLLRAVEGEEEGEYQLYDSKMNLIASSAVGADIIHLDKLEEAQLANDFEHDNRGGLRLVTRYISWEKLRNFDGVLLRIHSLNEGIRGDFGTITIALALVWLLFTSMLLFSWWLIRSMVANMTGLQESLQWRAWHDALTRLYNRGALFERAVTATQECEEKLLPISVIQLDLDYFKQINDKYGHQAGDRVLSHAASLITSKIREADIAGRVGGEEFCVVLPGASLRTAMEAAERIRERIHSRELLVGKGATQRISASLGVSSSDETGQYDFEVLQSIADKRLYQAKQNGRNQTCGADDS</sequence>
<evidence type="ECO:0000256" key="1">
    <source>
        <dbReference type="ARBA" id="ARBA00001946"/>
    </source>
</evidence>
<evidence type="ECO:0000256" key="3">
    <source>
        <dbReference type="ARBA" id="ARBA00004665"/>
    </source>
</evidence>
<dbReference type="GO" id="GO:1902201">
    <property type="term" value="P:negative regulation of bacterial-type flagellum-dependent cell motility"/>
    <property type="evidence" value="ECO:0007669"/>
    <property type="project" value="TreeGrafter"/>
</dbReference>
<dbReference type="SMART" id="SM00267">
    <property type="entry name" value="GGDEF"/>
    <property type="match status" value="1"/>
</dbReference>
<keyword evidence="14" id="KW-0135">Cellulose biosynthesis</keyword>
<feature type="domain" description="GGDEF" evidence="22">
    <location>
        <begin position="428"/>
        <end position="563"/>
    </location>
</feature>
<keyword evidence="13" id="KW-0460">Magnesium</keyword>
<evidence type="ECO:0000256" key="6">
    <source>
        <dbReference type="ARBA" id="ARBA00012528"/>
    </source>
</evidence>
<dbReference type="CDD" id="cd01949">
    <property type="entry name" value="GGDEF"/>
    <property type="match status" value="1"/>
</dbReference>
<dbReference type="Proteomes" id="UP000267341">
    <property type="component" value="Unassembled WGS sequence"/>
</dbReference>
<evidence type="ECO:0000313" key="25">
    <source>
        <dbReference type="Proteomes" id="UP000251313"/>
    </source>
</evidence>
<evidence type="ECO:0000256" key="12">
    <source>
        <dbReference type="ARBA" id="ARBA00022741"/>
    </source>
</evidence>
<evidence type="ECO:0000313" key="24">
    <source>
        <dbReference type="EMBL" id="SQA65094.1"/>
    </source>
</evidence>
<keyword evidence="12" id="KW-0547">Nucleotide-binding</keyword>
<dbReference type="EC" id="2.7.7.65" evidence="6"/>
<evidence type="ECO:0000256" key="9">
    <source>
        <dbReference type="ARBA" id="ARBA00022679"/>
    </source>
</evidence>
<evidence type="ECO:0000256" key="10">
    <source>
        <dbReference type="ARBA" id="ARBA00022692"/>
    </source>
</evidence>
<dbReference type="FunFam" id="3.30.70.270:FF:000001">
    <property type="entry name" value="Diguanylate cyclase domain protein"/>
    <property type="match status" value="1"/>
</dbReference>
<evidence type="ECO:0000256" key="8">
    <source>
        <dbReference type="ARBA" id="ARBA00022519"/>
    </source>
</evidence>
<dbReference type="InterPro" id="IPR050469">
    <property type="entry name" value="Diguanylate_Cyclase"/>
</dbReference>
<evidence type="ECO:0000256" key="16">
    <source>
        <dbReference type="ARBA" id="ARBA00023134"/>
    </source>
</evidence>
<feature type="transmembrane region" description="Helical" evidence="21">
    <location>
        <begin position="25"/>
        <end position="42"/>
    </location>
</feature>
<evidence type="ECO:0000259" key="22">
    <source>
        <dbReference type="PROSITE" id="PS50887"/>
    </source>
</evidence>
<dbReference type="SUPFAM" id="SSF55073">
    <property type="entry name" value="Nucleotide cyclase"/>
    <property type="match status" value="1"/>
</dbReference>
<dbReference type="PANTHER" id="PTHR45138">
    <property type="entry name" value="REGULATORY COMPONENTS OF SENSORY TRANSDUCTION SYSTEM"/>
    <property type="match status" value="1"/>
</dbReference>
<dbReference type="GO" id="GO:0052621">
    <property type="term" value="F:diguanylate cyclase activity"/>
    <property type="evidence" value="ECO:0007669"/>
    <property type="project" value="UniProtKB-EC"/>
</dbReference>
<dbReference type="GO" id="GO:0005525">
    <property type="term" value="F:GTP binding"/>
    <property type="evidence" value="ECO:0007669"/>
    <property type="project" value="UniProtKB-KW"/>
</dbReference>
<keyword evidence="9 24" id="KW-0808">Transferase</keyword>
<evidence type="ECO:0000256" key="4">
    <source>
        <dbReference type="ARBA" id="ARBA00005186"/>
    </source>
</evidence>
<dbReference type="GO" id="GO:0046872">
    <property type="term" value="F:metal ion binding"/>
    <property type="evidence" value="ECO:0007669"/>
    <property type="project" value="UniProtKB-KW"/>
</dbReference>
<evidence type="ECO:0000256" key="7">
    <source>
        <dbReference type="ARBA" id="ARBA00022475"/>
    </source>
</evidence>
<keyword evidence="17 21" id="KW-0472">Membrane</keyword>
<dbReference type="NCBIfam" id="NF011955">
    <property type="entry name" value="PRK15426.1"/>
    <property type="match status" value="1"/>
</dbReference>
<keyword evidence="16" id="KW-0342">GTP-binding</keyword>
<accession>A0AB38G0A1</accession>
<evidence type="ECO:0000313" key="26">
    <source>
        <dbReference type="Proteomes" id="UP000267341"/>
    </source>
</evidence>
<dbReference type="GO" id="GO:0005886">
    <property type="term" value="C:plasma membrane"/>
    <property type="evidence" value="ECO:0007669"/>
    <property type="project" value="UniProtKB-SubCell"/>
</dbReference>
<evidence type="ECO:0000256" key="11">
    <source>
        <dbReference type="ARBA" id="ARBA00022723"/>
    </source>
</evidence>
<dbReference type="GO" id="GO:0030244">
    <property type="term" value="P:cellulose biosynthetic process"/>
    <property type="evidence" value="ECO:0007669"/>
    <property type="project" value="UniProtKB-KW"/>
</dbReference>
<dbReference type="EMBL" id="UAVL01000020">
    <property type="protein sequence ID" value="SQA65094.1"/>
    <property type="molecule type" value="Genomic_DNA"/>
</dbReference>
<dbReference type="NCBIfam" id="TIGR00254">
    <property type="entry name" value="GGDEF"/>
    <property type="match status" value="1"/>
</dbReference>
<comment type="cofactor">
    <cofactor evidence="1">
        <name>Mg(2+)</name>
        <dbReference type="ChEBI" id="CHEBI:18420"/>
    </cofactor>
</comment>
<comment type="pathway">
    <text evidence="3">Purine metabolism; 3',5'-cyclic di-GMP biosynthesis.</text>
</comment>
<keyword evidence="10 21" id="KW-0812">Transmembrane</keyword>
<dbReference type="InterPro" id="IPR029787">
    <property type="entry name" value="Nucleotide_cyclase"/>
</dbReference>
<evidence type="ECO:0000256" key="2">
    <source>
        <dbReference type="ARBA" id="ARBA00004429"/>
    </source>
</evidence>
<comment type="subcellular location">
    <subcellularLocation>
        <location evidence="2">Cell inner membrane</location>
        <topology evidence="2">Multi-pass membrane protein</topology>
    </subcellularLocation>
</comment>
<comment type="subunit">
    <text evidence="5">Homodimer.</text>
</comment>
<keyword evidence="15 21" id="KW-1133">Transmembrane helix</keyword>
<dbReference type="Proteomes" id="UP000251313">
    <property type="component" value="Unassembled WGS sequence"/>
</dbReference>
<dbReference type="Gene3D" id="3.30.70.270">
    <property type="match status" value="1"/>
</dbReference>
<dbReference type="EMBL" id="RBIZ01000003">
    <property type="protein sequence ID" value="RKR63960.1"/>
    <property type="molecule type" value="Genomic_DNA"/>
</dbReference>
<keyword evidence="24" id="KW-0548">Nucleotidyltransferase</keyword>
<feature type="transmembrane region" description="Helical" evidence="21">
    <location>
        <begin position="355"/>
        <end position="380"/>
    </location>
</feature>
<dbReference type="GO" id="GO:0043709">
    <property type="term" value="P:cell adhesion involved in single-species biofilm formation"/>
    <property type="evidence" value="ECO:0007669"/>
    <property type="project" value="TreeGrafter"/>
</dbReference>
<dbReference type="PANTHER" id="PTHR45138:SF16">
    <property type="entry name" value="DIGUANYLATE CYCLASE DGCQ-RELATED"/>
    <property type="match status" value="1"/>
</dbReference>
<comment type="function">
    <text evidence="20">Catalyzes the synthesis of cyclic-di-GMP (c-di-GMP) via the condensation of 2 GTP molecules. Cyclic-di-GMP is a second messenger which controls cell surface-associated traits in bacteria. Involved in the regulation of cellulose production.</text>
</comment>
<dbReference type="AlphaFoldDB" id="A0AB38G0A1"/>
<evidence type="ECO:0000256" key="21">
    <source>
        <dbReference type="SAM" id="Phobius"/>
    </source>
</evidence>
<proteinExistence type="predicted"/>
<evidence type="ECO:0000256" key="13">
    <source>
        <dbReference type="ARBA" id="ARBA00022842"/>
    </source>
</evidence>
<organism evidence="24 25">
    <name type="scientific">Yokenella regensburgei</name>
    <dbReference type="NCBI Taxonomy" id="158877"/>
    <lineage>
        <taxon>Bacteria</taxon>
        <taxon>Pseudomonadati</taxon>
        <taxon>Pseudomonadota</taxon>
        <taxon>Gammaproteobacteria</taxon>
        <taxon>Enterobacterales</taxon>
        <taxon>Enterobacteriaceae</taxon>
        <taxon>Yokenella</taxon>
    </lineage>
</organism>
<reference evidence="23 26" key="2">
    <citation type="submission" date="2018-10" db="EMBL/GenBank/DDBJ databases">
        <title>Genomic Encyclopedia of Type Strains, Phase IV (KMG-IV): sequencing the most valuable type-strain genomes for metagenomic binning, comparative biology and taxonomic classification.</title>
        <authorList>
            <person name="Goeker M."/>
        </authorList>
    </citation>
    <scope>NUCLEOTIDE SEQUENCE [LARGE SCALE GENOMIC DNA]</scope>
    <source>
        <strain evidence="23 26">DSM 5079</strain>
    </source>
</reference>
<keyword evidence="26" id="KW-1185">Reference proteome</keyword>
<dbReference type="Pfam" id="PF17151">
    <property type="entry name" value="CHASE7"/>
    <property type="match status" value="1"/>
</dbReference>